<feature type="transmembrane region" description="Helical" evidence="1">
    <location>
        <begin position="65"/>
        <end position="91"/>
    </location>
</feature>
<dbReference type="Pfam" id="PF18895">
    <property type="entry name" value="T4SS_pilin"/>
    <property type="match status" value="1"/>
</dbReference>
<dbReference type="STRING" id="1802128.A3H64_00210"/>
<evidence type="ECO:0000256" key="1">
    <source>
        <dbReference type="SAM" id="Phobius"/>
    </source>
</evidence>
<feature type="transmembrane region" description="Helical" evidence="1">
    <location>
        <begin position="103"/>
        <end position="129"/>
    </location>
</feature>
<sequence length="133" mass="14209">MNMRLLPIIYRYTTLAKTTSMIGFSFLLGLVAQLSPSTVSAACDRTKEICNPIQAKTFGQLVEAIAKAITAIGIPLVAIFLVWSGFLFVTARGNEEQLKRAKATFFWSLVGGAVVIGARALAVAIVNFAKGLG</sequence>
<dbReference type="Proteomes" id="UP000178186">
    <property type="component" value="Unassembled WGS sequence"/>
</dbReference>
<evidence type="ECO:0000313" key="2">
    <source>
        <dbReference type="EMBL" id="OGZ55226.1"/>
    </source>
</evidence>
<keyword evidence="1" id="KW-0472">Membrane</keyword>
<keyword evidence="1" id="KW-0812">Transmembrane</keyword>
<name>A0A1G2GYD2_9BACT</name>
<evidence type="ECO:0008006" key="4">
    <source>
        <dbReference type="Google" id="ProtNLM"/>
    </source>
</evidence>
<proteinExistence type="predicted"/>
<organism evidence="2 3">
    <name type="scientific">Candidatus Ryanbacteria bacterium RIFCSPLOWO2_02_FULL_45_11c</name>
    <dbReference type="NCBI Taxonomy" id="1802128"/>
    <lineage>
        <taxon>Bacteria</taxon>
        <taxon>Candidatus Ryaniibacteriota</taxon>
    </lineage>
</organism>
<accession>A0A1G2GYD2</accession>
<reference evidence="2 3" key="1">
    <citation type="journal article" date="2016" name="Nat. Commun.">
        <title>Thousands of microbial genomes shed light on interconnected biogeochemical processes in an aquifer system.</title>
        <authorList>
            <person name="Anantharaman K."/>
            <person name="Brown C.T."/>
            <person name="Hug L.A."/>
            <person name="Sharon I."/>
            <person name="Castelle C.J."/>
            <person name="Probst A.J."/>
            <person name="Thomas B.C."/>
            <person name="Singh A."/>
            <person name="Wilkins M.J."/>
            <person name="Karaoz U."/>
            <person name="Brodie E.L."/>
            <person name="Williams K.H."/>
            <person name="Hubbard S.S."/>
            <person name="Banfield J.F."/>
        </authorList>
    </citation>
    <scope>NUCLEOTIDE SEQUENCE [LARGE SCALE GENOMIC DNA]</scope>
</reference>
<gene>
    <name evidence="2" type="ORF">A3H64_00210</name>
</gene>
<comment type="caution">
    <text evidence="2">The sequence shown here is derived from an EMBL/GenBank/DDBJ whole genome shotgun (WGS) entry which is preliminary data.</text>
</comment>
<dbReference type="EMBL" id="MHNY01000030">
    <property type="protein sequence ID" value="OGZ55226.1"/>
    <property type="molecule type" value="Genomic_DNA"/>
</dbReference>
<keyword evidence="1" id="KW-1133">Transmembrane helix</keyword>
<dbReference type="AlphaFoldDB" id="A0A1G2GYD2"/>
<protein>
    <recommendedName>
        <fullName evidence="4">TrbC/VIRB2 family protein</fullName>
    </recommendedName>
</protein>
<dbReference type="InterPro" id="IPR043993">
    <property type="entry name" value="T4SS_pilin"/>
</dbReference>
<evidence type="ECO:0000313" key="3">
    <source>
        <dbReference type="Proteomes" id="UP000178186"/>
    </source>
</evidence>